<gene>
    <name evidence="2" type="ORF">AN221_05890</name>
</gene>
<sequence>MPAASRAGAPSPERARAQRRAPATCGSLSASTASTRASTGTGTSSAEERAARWRASALVDPSAWRSVTIWRASSQSAGPAAWIPRSRVSSSVSASMRVRVRRIRSSTSADGVKSPSSRARLTSRSESPSARRLSMWKIRRMSCGAYSR</sequence>
<name>A0A1E7LYT8_9ACTN</name>
<keyword evidence="3" id="KW-1185">Reference proteome</keyword>
<organism evidence="2 3">
    <name type="scientific">Streptomyces nanshensis</name>
    <dbReference type="NCBI Taxonomy" id="518642"/>
    <lineage>
        <taxon>Bacteria</taxon>
        <taxon>Bacillati</taxon>
        <taxon>Actinomycetota</taxon>
        <taxon>Actinomycetes</taxon>
        <taxon>Kitasatosporales</taxon>
        <taxon>Streptomycetaceae</taxon>
        <taxon>Streptomyces</taxon>
    </lineage>
</organism>
<protein>
    <submittedName>
        <fullName evidence="2">Uncharacterized protein</fullName>
    </submittedName>
</protein>
<dbReference type="EMBL" id="LJGZ01000010">
    <property type="protein sequence ID" value="OEV21412.1"/>
    <property type="molecule type" value="Genomic_DNA"/>
</dbReference>
<dbReference type="AlphaFoldDB" id="A0A1E7LYT8"/>
<dbReference type="Proteomes" id="UP000175971">
    <property type="component" value="Unassembled WGS sequence"/>
</dbReference>
<comment type="caution">
    <text evidence="2">The sequence shown here is derived from an EMBL/GenBank/DDBJ whole genome shotgun (WGS) entry which is preliminary data.</text>
</comment>
<proteinExistence type="predicted"/>
<evidence type="ECO:0000256" key="1">
    <source>
        <dbReference type="SAM" id="MobiDB-lite"/>
    </source>
</evidence>
<evidence type="ECO:0000313" key="3">
    <source>
        <dbReference type="Proteomes" id="UP000175971"/>
    </source>
</evidence>
<accession>A0A1E7LYT8</accession>
<feature type="region of interest" description="Disordered" evidence="1">
    <location>
        <begin position="102"/>
        <end position="133"/>
    </location>
</feature>
<evidence type="ECO:0000313" key="2">
    <source>
        <dbReference type="EMBL" id="OEV21412.1"/>
    </source>
</evidence>
<feature type="compositionally biased region" description="Polar residues" evidence="1">
    <location>
        <begin position="114"/>
        <end position="128"/>
    </location>
</feature>
<reference evidence="2 3" key="1">
    <citation type="journal article" date="2016" name="Front. Microbiol.">
        <title>Comparative Genomics Analysis of Streptomyces Species Reveals Their Adaptation to the Marine Environment and Their Diversity at the Genomic Level.</title>
        <authorList>
            <person name="Tian X."/>
            <person name="Zhang Z."/>
            <person name="Yang T."/>
            <person name="Chen M."/>
            <person name="Li J."/>
            <person name="Chen F."/>
            <person name="Yang J."/>
            <person name="Li W."/>
            <person name="Zhang B."/>
            <person name="Zhang Z."/>
            <person name="Wu J."/>
            <person name="Zhang C."/>
            <person name="Long L."/>
            <person name="Xiao J."/>
        </authorList>
    </citation>
    <scope>NUCLEOTIDE SEQUENCE [LARGE SCALE GENOMIC DNA]</scope>
    <source>
        <strain evidence="2 3">SCSIO M10372</strain>
    </source>
</reference>
<feature type="compositionally biased region" description="Low complexity" evidence="1">
    <location>
        <begin position="20"/>
        <end position="45"/>
    </location>
</feature>
<feature type="region of interest" description="Disordered" evidence="1">
    <location>
        <begin position="1"/>
        <end position="52"/>
    </location>
</feature>